<dbReference type="AlphaFoldDB" id="A0A4S8MEC2"/>
<sequence>MIIKTCQACAKHAPSGMLEIQDMSTAPIPDPVKIPTIIYYSKFMKLKLFDKSHNKFNNFAPSGEAFIMSKNGLPWPGRFWEIVGKFPKNFLNDFLAEESLNFPEPGNCVDANGSLTISESSLFSAKVALLAPIIPFHSTKAASGKTQYANISEFT</sequence>
<dbReference type="Proteomes" id="UP000297245">
    <property type="component" value="Unassembled WGS sequence"/>
</dbReference>
<gene>
    <name evidence="1" type="ORF">K435DRAFT_793746</name>
</gene>
<keyword evidence="2" id="KW-1185">Reference proteome</keyword>
<protein>
    <submittedName>
        <fullName evidence="1">Uncharacterized protein</fullName>
    </submittedName>
</protein>
<organism evidence="1 2">
    <name type="scientific">Dendrothele bispora (strain CBS 962.96)</name>
    <dbReference type="NCBI Taxonomy" id="1314807"/>
    <lineage>
        <taxon>Eukaryota</taxon>
        <taxon>Fungi</taxon>
        <taxon>Dikarya</taxon>
        <taxon>Basidiomycota</taxon>
        <taxon>Agaricomycotina</taxon>
        <taxon>Agaricomycetes</taxon>
        <taxon>Agaricomycetidae</taxon>
        <taxon>Agaricales</taxon>
        <taxon>Agaricales incertae sedis</taxon>
        <taxon>Dendrothele</taxon>
    </lineage>
</organism>
<reference evidence="1 2" key="1">
    <citation type="journal article" date="2019" name="Nat. Ecol. Evol.">
        <title>Megaphylogeny resolves global patterns of mushroom evolution.</title>
        <authorList>
            <person name="Varga T."/>
            <person name="Krizsan K."/>
            <person name="Foldi C."/>
            <person name="Dima B."/>
            <person name="Sanchez-Garcia M."/>
            <person name="Sanchez-Ramirez S."/>
            <person name="Szollosi G.J."/>
            <person name="Szarkandi J.G."/>
            <person name="Papp V."/>
            <person name="Albert L."/>
            <person name="Andreopoulos W."/>
            <person name="Angelini C."/>
            <person name="Antonin V."/>
            <person name="Barry K.W."/>
            <person name="Bougher N.L."/>
            <person name="Buchanan P."/>
            <person name="Buyck B."/>
            <person name="Bense V."/>
            <person name="Catcheside P."/>
            <person name="Chovatia M."/>
            <person name="Cooper J."/>
            <person name="Damon W."/>
            <person name="Desjardin D."/>
            <person name="Finy P."/>
            <person name="Geml J."/>
            <person name="Haridas S."/>
            <person name="Hughes K."/>
            <person name="Justo A."/>
            <person name="Karasinski D."/>
            <person name="Kautmanova I."/>
            <person name="Kiss B."/>
            <person name="Kocsube S."/>
            <person name="Kotiranta H."/>
            <person name="LaButti K.M."/>
            <person name="Lechner B.E."/>
            <person name="Liimatainen K."/>
            <person name="Lipzen A."/>
            <person name="Lukacs Z."/>
            <person name="Mihaltcheva S."/>
            <person name="Morgado L.N."/>
            <person name="Niskanen T."/>
            <person name="Noordeloos M.E."/>
            <person name="Ohm R.A."/>
            <person name="Ortiz-Santana B."/>
            <person name="Ovrebo C."/>
            <person name="Racz N."/>
            <person name="Riley R."/>
            <person name="Savchenko A."/>
            <person name="Shiryaev A."/>
            <person name="Soop K."/>
            <person name="Spirin V."/>
            <person name="Szebenyi C."/>
            <person name="Tomsovsky M."/>
            <person name="Tulloss R.E."/>
            <person name="Uehling J."/>
            <person name="Grigoriev I.V."/>
            <person name="Vagvolgyi C."/>
            <person name="Papp T."/>
            <person name="Martin F.M."/>
            <person name="Miettinen O."/>
            <person name="Hibbett D.S."/>
            <person name="Nagy L.G."/>
        </authorList>
    </citation>
    <scope>NUCLEOTIDE SEQUENCE [LARGE SCALE GENOMIC DNA]</scope>
    <source>
        <strain evidence="1 2">CBS 962.96</strain>
    </source>
</reference>
<name>A0A4S8MEC2_DENBC</name>
<dbReference type="EMBL" id="ML179097">
    <property type="protein sequence ID" value="THV00910.1"/>
    <property type="molecule type" value="Genomic_DNA"/>
</dbReference>
<proteinExistence type="predicted"/>
<evidence type="ECO:0000313" key="2">
    <source>
        <dbReference type="Proteomes" id="UP000297245"/>
    </source>
</evidence>
<accession>A0A4S8MEC2</accession>
<evidence type="ECO:0000313" key="1">
    <source>
        <dbReference type="EMBL" id="THV00910.1"/>
    </source>
</evidence>